<dbReference type="EMBL" id="BJXB01000020">
    <property type="protein sequence ID" value="GEM48351.1"/>
    <property type="molecule type" value="Genomic_DNA"/>
</dbReference>
<sequence>MPFQMKPQRLQEIQNLIDRYEPILEPLSQQQATALAHSRDTVRVHLYAWHIKDFQQHEQQVLSELGHVCHLEHKKIRTLLARKHREWLDQAYPWLLENEKRPRLERRHSGSTGQQSVDAK</sequence>
<reference evidence="1 2" key="1">
    <citation type="submission" date="2019-07" db="EMBL/GenBank/DDBJ databases">
        <title>Whole genome shotgun sequence of Deinococcus cellulosilyticus NBRC 106333.</title>
        <authorList>
            <person name="Hosoyama A."/>
            <person name="Uohara A."/>
            <person name="Ohji S."/>
            <person name="Ichikawa N."/>
        </authorList>
    </citation>
    <scope>NUCLEOTIDE SEQUENCE [LARGE SCALE GENOMIC DNA]</scope>
    <source>
        <strain evidence="1 2">NBRC 106333</strain>
    </source>
</reference>
<organism evidence="1 2">
    <name type="scientific">Deinococcus cellulosilyticus (strain DSM 18568 / NBRC 106333 / KACC 11606 / 5516J-15)</name>
    <dbReference type="NCBI Taxonomy" id="1223518"/>
    <lineage>
        <taxon>Bacteria</taxon>
        <taxon>Thermotogati</taxon>
        <taxon>Deinococcota</taxon>
        <taxon>Deinococci</taxon>
        <taxon>Deinococcales</taxon>
        <taxon>Deinococcaceae</taxon>
        <taxon>Deinococcus</taxon>
    </lineage>
</organism>
<dbReference type="AlphaFoldDB" id="A0A511N7G2"/>
<dbReference type="Proteomes" id="UP000321306">
    <property type="component" value="Unassembled WGS sequence"/>
</dbReference>
<keyword evidence="2" id="KW-1185">Reference proteome</keyword>
<evidence type="ECO:0000313" key="2">
    <source>
        <dbReference type="Proteomes" id="UP000321306"/>
    </source>
</evidence>
<gene>
    <name evidence="1" type="ORF">DC3_39860</name>
</gene>
<proteinExistence type="predicted"/>
<protein>
    <submittedName>
        <fullName evidence="1">Uncharacterized protein</fullName>
    </submittedName>
</protein>
<evidence type="ECO:0000313" key="1">
    <source>
        <dbReference type="EMBL" id="GEM48351.1"/>
    </source>
</evidence>
<dbReference type="RefSeq" id="WP_146887365.1">
    <property type="nucleotide sequence ID" value="NZ_BJXB01000020.1"/>
</dbReference>
<comment type="caution">
    <text evidence="1">The sequence shown here is derived from an EMBL/GenBank/DDBJ whole genome shotgun (WGS) entry which is preliminary data.</text>
</comment>
<accession>A0A511N7G2</accession>
<name>A0A511N7G2_DEIC1</name>